<evidence type="ECO:0000313" key="3">
    <source>
        <dbReference type="EMBL" id="ROO87313.1"/>
    </source>
</evidence>
<accession>A0A3N1D1A6</accession>
<dbReference type="InterPro" id="IPR036514">
    <property type="entry name" value="SGNH_hydro_sf"/>
</dbReference>
<proteinExistence type="predicted"/>
<dbReference type="CDD" id="cd01833">
    <property type="entry name" value="XynB_like"/>
    <property type="match status" value="1"/>
</dbReference>
<dbReference type="Pfam" id="PF13472">
    <property type="entry name" value="Lipase_GDSL_2"/>
    <property type="match status" value="1"/>
</dbReference>
<dbReference type="Gene3D" id="2.130.10.130">
    <property type="entry name" value="Integrin alpha, N-terminal"/>
    <property type="match status" value="2"/>
</dbReference>
<keyword evidence="4" id="KW-1185">Reference proteome</keyword>
<dbReference type="OrthoDB" id="3201914at2"/>
<dbReference type="SUPFAM" id="SSF52266">
    <property type="entry name" value="SGNH hydrolase"/>
    <property type="match status" value="1"/>
</dbReference>
<dbReference type="SUPFAM" id="SSF69318">
    <property type="entry name" value="Integrin alpha N-terminal domain"/>
    <property type="match status" value="2"/>
</dbReference>
<dbReference type="EMBL" id="RJKE01000001">
    <property type="protein sequence ID" value="ROO87313.1"/>
    <property type="molecule type" value="Genomic_DNA"/>
</dbReference>
<dbReference type="Proteomes" id="UP000272400">
    <property type="component" value="Unassembled WGS sequence"/>
</dbReference>
<dbReference type="Pfam" id="PF13517">
    <property type="entry name" value="FG-GAP_3"/>
    <property type="match status" value="3"/>
</dbReference>
<dbReference type="GO" id="GO:0004622">
    <property type="term" value="F:phosphatidylcholine lysophospholipase activity"/>
    <property type="evidence" value="ECO:0007669"/>
    <property type="project" value="TreeGrafter"/>
</dbReference>
<keyword evidence="1" id="KW-0732">Signal</keyword>
<evidence type="ECO:0000313" key="4">
    <source>
        <dbReference type="Proteomes" id="UP000272400"/>
    </source>
</evidence>
<dbReference type="PANTHER" id="PTHR30383">
    <property type="entry name" value="THIOESTERASE 1/PROTEASE 1/LYSOPHOSPHOLIPASE L1"/>
    <property type="match status" value="1"/>
</dbReference>
<dbReference type="InterPro" id="IPR051532">
    <property type="entry name" value="Ester_Hydrolysis_Enzymes"/>
</dbReference>
<dbReference type="InterPro" id="IPR013517">
    <property type="entry name" value="FG-GAP"/>
</dbReference>
<dbReference type="AlphaFoldDB" id="A0A3N1D1A6"/>
<name>A0A3N1D1A6_9ACTN</name>
<dbReference type="InterPro" id="IPR028994">
    <property type="entry name" value="Integrin_alpha_N"/>
</dbReference>
<evidence type="ECO:0000259" key="2">
    <source>
        <dbReference type="Pfam" id="PF13472"/>
    </source>
</evidence>
<comment type="caution">
    <text evidence="3">The sequence shown here is derived from an EMBL/GenBank/DDBJ whole genome shotgun (WGS) entry which is preliminary data.</text>
</comment>
<organism evidence="3 4">
    <name type="scientific">Actinocorallia herbida</name>
    <dbReference type="NCBI Taxonomy" id="58109"/>
    <lineage>
        <taxon>Bacteria</taxon>
        <taxon>Bacillati</taxon>
        <taxon>Actinomycetota</taxon>
        <taxon>Actinomycetes</taxon>
        <taxon>Streptosporangiales</taxon>
        <taxon>Thermomonosporaceae</taxon>
        <taxon>Actinocorallia</taxon>
    </lineage>
</organism>
<dbReference type="Gene3D" id="3.40.50.1110">
    <property type="entry name" value="SGNH hydrolase"/>
    <property type="match status" value="1"/>
</dbReference>
<sequence>MGKVFALRRRWRCAAVVVALVGAVIAGEAVVVPRPAVAAPAGDFVLDVPIADFDRPAAEAAFAQAYDSMALDAFLDDMRAAPEPPLGAGAPAGGLPPLDLPDHVPGTMEITDTGLRLVIPADELQAMAEPYVNQMITAAAGFAAGGIALIGCFALTENAYVCKGLAGAAALGTARFVAAKLSGEDTTTLKFWGTMFAAIIVGTALGLGTEWITVFAKANSAAMFTAIGEAIWSFVEWLGSWASAPIRTIAAYLRVAFRTIGTDLPEAIDIELGRIGHRAPGLSVMPLGDSITAGWGSSSGAGYRSRLYAKLNSAGDLDFVGTVRGSGTDADHQGHPGARIDQIRYVADCSVPSYRPNVIALMAGTNDLNQNHDVAGAPQRLVSLVDRLLALRPGTTVLVSTLPPSTKTDVGPRVTAYNNAIRPLIRAMEQDGKRVRLAELPSITTADLADQLHPDNDGHAKIANGFAKAFYQALDDGIITSTALPSGSAPGSDCAVPAEEVPGGWTNHGKIYEMPASAAAEIADVHLADVTGDGRADRVAVSGGAVAVRAGTGTGFSASVQAMAGAPAGRLVFANVVGDAAADLVLVGDDGRLTAWRNARDSSGTPRFTSAGVIAPGVGDTGARLRLADVNGDGRDDYVVVSDDSKARAWLNTPGDDDVPSWYSWGEIASGTGVAGSTVRFADFDADGRDDYVTVADDGALRVWRNTAGDGGRPSWSSLGAMAVGAAGASREALRLADLDADGDGDYALAGADGSLRAWRYDGPNQWVSLGTAIPAEPAAAGSSTAFADMNGDGWDDPVRVTGGKVEGALSSAPNPAPNLPALPARGTFQVLAPGTGNPGRTVLADVNGDDRDDYLLVGAAGEVDAWLNTPGNGGVPSWSSWGRIAPGTGASGTRIRFSDIDGDGRDDYLVMADNGAVEAWRNTPGNGGKPSWSHVGVWAVGVGGASPANVRFADVDGDGRADYLKVADNGAVDVWLNRGGDTGGGWQNRGTWAVGVNGATLSSVLFPDLDADGLADYVHMHGADLYGWTSKGGN</sequence>
<gene>
    <name evidence="3" type="ORF">EDD29_4910</name>
</gene>
<protein>
    <submittedName>
        <fullName evidence="3">Lysophospholipase L1-like esterase</fullName>
    </submittedName>
</protein>
<dbReference type="RefSeq" id="WP_148086074.1">
    <property type="nucleotide sequence ID" value="NZ_RJKE01000001.1"/>
</dbReference>
<reference evidence="3 4" key="1">
    <citation type="submission" date="2018-11" db="EMBL/GenBank/DDBJ databases">
        <title>Sequencing the genomes of 1000 actinobacteria strains.</title>
        <authorList>
            <person name="Klenk H.-P."/>
        </authorList>
    </citation>
    <scope>NUCLEOTIDE SEQUENCE [LARGE SCALE GENOMIC DNA]</scope>
    <source>
        <strain evidence="3 4">DSM 44254</strain>
    </source>
</reference>
<feature type="domain" description="SGNH hydrolase-type esterase" evidence="2">
    <location>
        <begin position="287"/>
        <end position="460"/>
    </location>
</feature>
<dbReference type="InterPro" id="IPR013830">
    <property type="entry name" value="SGNH_hydro"/>
</dbReference>
<evidence type="ECO:0000256" key="1">
    <source>
        <dbReference type="ARBA" id="ARBA00022729"/>
    </source>
</evidence>
<dbReference type="PANTHER" id="PTHR30383:SF5">
    <property type="entry name" value="SGNH HYDROLASE-TYPE ESTERASE DOMAIN-CONTAINING PROTEIN"/>
    <property type="match status" value="1"/>
</dbReference>